<dbReference type="EMBL" id="GG692397">
    <property type="protein sequence ID" value="EER33541.1"/>
    <property type="molecule type" value="Genomic_DNA"/>
</dbReference>
<evidence type="ECO:0000313" key="2">
    <source>
        <dbReference type="Proteomes" id="UP000002037"/>
    </source>
</evidence>
<organism evidence="1 2">
    <name type="scientific">Candida tropicalis (strain ATCC MYA-3404 / T1)</name>
    <name type="common">Yeast</name>
    <dbReference type="NCBI Taxonomy" id="294747"/>
    <lineage>
        <taxon>Eukaryota</taxon>
        <taxon>Fungi</taxon>
        <taxon>Dikarya</taxon>
        <taxon>Ascomycota</taxon>
        <taxon>Saccharomycotina</taxon>
        <taxon>Pichiomycetes</taxon>
        <taxon>Debaryomycetaceae</taxon>
        <taxon>Candida/Lodderomyces clade</taxon>
        <taxon>Candida</taxon>
    </lineage>
</organism>
<dbReference type="VEuPathDB" id="FungiDB:CTRG_02359"/>
<dbReference type="HOGENOM" id="CLU_1937886_0_0_1"/>
<protein>
    <submittedName>
        <fullName evidence="1">Uncharacterized protein</fullName>
    </submittedName>
</protein>
<dbReference type="KEGG" id="ctp:CTRG_02359"/>
<proteinExistence type="predicted"/>
<gene>
    <name evidence="1" type="ORF">CTRG_02359</name>
</gene>
<reference evidence="1 2" key="1">
    <citation type="journal article" date="2009" name="Nature">
        <title>Evolution of pathogenicity and sexual reproduction in eight Candida genomes.</title>
        <authorList>
            <person name="Butler G."/>
            <person name="Rasmussen M.D."/>
            <person name="Lin M.F."/>
            <person name="Santos M.A."/>
            <person name="Sakthikumar S."/>
            <person name="Munro C.A."/>
            <person name="Rheinbay E."/>
            <person name="Grabherr M."/>
            <person name="Forche A."/>
            <person name="Reedy J.L."/>
            <person name="Agrafioti I."/>
            <person name="Arnaud M.B."/>
            <person name="Bates S."/>
            <person name="Brown A.J."/>
            <person name="Brunke S."/>
            <person name="Costanzo M.C."/>
            <person name="Fitzpatrick D.A."/>
            <person name="de Groot P.W."/>
            <person name="Harris D."/>
            <person name="Hoyer L.L."/>
            <person name="Hube B."/>
            <person name="Klis F.M."/>
            <person name="Kodira C."/>
            <person name="Lennard N."/>
            <person name="Logue M.E."/>
            <person name="Martin R."/>
            <person name="Neiman A.M."/>
            <person name="Nikolaou E."/>
            <person name="Quail M.A."/>
            <person name="Quinn J."/>
            <person name="Santos M.C."/>
            <person name="Schmitzberger F.F."/>
            <person name="Sherlock G."/>
            <person name="Shah P."/>
            <person name="Silverstein K.A."/>
            <person name="Skrzypek M.S."/>
            <person name="Soll D."/>
            <person name="Staggs R."/>
            <person name="Stansfield I."/>
            <person name="Stumpf M.P."/>
            <person name="Sudbery P.E."/>
            <person name="Srikantha T."/>
            <person name="Zeng Q."/>
            <person name="Berman J."/>
            <person name="Berriman M."/>
            <person name="Heitman J."/>
            <person name="Gow N.A."/>
            <person name="Lorenz M.C."/>
            <person name="Birren B.W."/>
            <person name="Kellis M."/>
            <person name="Cuomo C.A."/>
        </authorList>
    </citation>
    <scope>NUCLEOTIDE SEQUENCE [LARGE SCALE GENOMIC DNA]</scope>
    <source>
        <strain evidence="2">ATCC MYA-3404 / T1</strain>
    </source>
</reference>
<sequence>MLTSYAEHFGLLMCMLVPVSKFPLEISVFRQTIEKKKKIKIMHRMLSACFIENSSRTTTMKKCSDFSLFNCPFPFGIKKQTEEKSVVHFRKKKEFIKFICGSTDGLSFRRWMMNFLSFHLICGRRYGPLI</sequence>
<name>C5MA47_CANTT</name>
<evidence type="ECO:0000313" key="1">
    <source>
        <dbReference type="EMBL" id="EER33541.1"/>
    </source>
</evidence>
<dbReference type="GeneID" id="8301639"/>
<keyword evidence="2" id="KW-1185">Reference proteome</keyword>
<accession>C5MA47</accession>
<dbReference type="AlphaFoldDB" id="C5MA47"/>
<dbReference type="RefSeq" id="XP_002548062.1">
    <property type="nucleotide sequence ID" value="XM_002548016.1"/>
</dbReference>
<dbReference type="Proteomes" id="UP000002037">
    <property type="component" value="Unassembled WGS sequence"/>
</dbReference>